<evidence type="ECO:0000313" key="7">
    <source>
        <dbReference type="EMBL" id="MDH1503502.1"/>
    </source>
</evidence>
<protein>
    <submittedName>
        <fullName evidence="7">Site-specific integrase</fullName>
    </submittedName>
</protein>
<evidence type="ECO:0000256" key="4">
    <source>
        <dbReference type="PROSITE-ProRule" id="PRU01248"/>
    </source>
</evidence>
<evidence type="ECO:0000256" key="3">
    <source>
        <dbReference type="ARBA" id="ARBA00023172"/>
    </source>
</evidence>
<dbReference type="InterPro" id="IPR011010">
    <property type="entry name" value="DNA_brk_join_enz"/>
</dbReference>
<feature type="domain" description="Core-binding (CB)" evidence="6">
    <location>
        <begin position="92"/>
        <end position="181"/>
    </location>
</feature>
<evidence type="ECO:0000313" key="8">
    <source>
        <dbReference type="Proteomes" id="UP001161704"/>
    </source>
</evidence>
<gene>
    <name evidence="7" type="ORF">N5I20_00315</name>
</gene>
<accession>A0AA42UEX1</accession>
<dbReference type="AlphaFoldDB" id="A0AA42UEX1"/>
<dbReference type="Pfam" id="PF00589">
    <property type="entry name" value="Phage_integrase"/>
    <property type="match status" value="1"/>
</dbReference>
<dbReference type="SUPFAM" id="SSF56349">
    <property type="entry name" value="DNA breaking-rejoining enzymes"/>
    <property type="match status" value="1"/>
</dbReference>
<dbReference type="Gene3D" id="1.10.150.130">
    <property type="match status" value="1"/>
</dbReference>
<evidence type="ECO:0000259" key="6">
    <source>
        <dbReference type="PROSITE" id="PS51900"/>
    </source>
</evidence>
<dbReference type="Proteomes" id="UP001161704">
    <property type="component" value="Unassembled WGS sequence"/>
</dbReference>
<dbReference type="GO" id="GO:0006310">
    <property type="term" value="P:DNA recombination"/>
    <property type="evidence" value="ECO:0007669"/>
    <property type="project" value="UniProtKB-KW"/>
</dbReference>
<dbReference type="InterPro" id="IPR050090">
    <property type="entry name" value="Tyrosine_recombinase_XerCD"/>
</dbReference>
<dbReference type="GO" id="GO:0003677">
    <property type="term" value="F:DNA binding"/>
    <property type="evidence" value="ECO:0007669"/>
    <property type="project" value="UniProtKB-UniRule"/>
</dbReference>
<proteinExistence type="predicted"/>
<dbReference type="EMBL" id="JAOCIZ010000001">
    <property type="protein sequence ID" value="MDH1503502.1"/>
    <property type="molecule type" value="Genomic_DNA"/>
</dbReference>
<organism evidence="7 8">
    <name type="scientific">Aeromonas caviae</name>
    <name type="common">Aeromonas punctata</name>
    <dbReference type="NCBI Taxonomy" id="648"/>
    <lineage>
        <taxon>Bacteria</taxon>
        <taxon>Pseudomonadati</taxon>
        <taxon>Pseudomonadota</taxon>
        <taxon>Gammaproteobacteria</taxon>
        <taxon>Aeromonadales</taxon>
        <taxon>Aeromonadaceae</taxon>
        <taxon>Aeromonas</taxon>
    </lineage>
</organism>
<dbReference type="InterPro" id="IPR044068">
    <property type="entry name" value="CB"/>
</dbReference>
<dbReference type="PROSITE" id="PS51900">
    <property type="entry name" value="CB"/>
    <property type="match status" value="1"/>
</dbReference>
<comment type="caution">
    <text evidence="7">The sequence shown here is derived from an EMBL/GenBank/DDBJ whole genome shotgun (WGS) entry which is preliminary data.</text>
</comment>
<keyword evidence="2 4" id="KW-0238">DNA-binding</keyword>
<dbReference type="PANTHER" id="PTHR30349">
    <property type="entry name" value="PHAGE INTEGRASE-RELATED"/>
    <property type="match status" value="1"/>
</dbReference>
<evidence type="ECO:0000256" key="1">
    <source>
        <dbReference type="ARBA" id="ARBA00022908"/>
    </source>
</evidence>
<dbReference type="PROSITE" id="PS51898">
    <property type="entry name" value="TYR_RECOMBINASE"/>
    <property type="match status" value="1"/>
</dbReference>
<dbReference type="PANTHER" id="PTHR30349:SF36">
    <property type="entry name" value="PROPHAGE INTEGRASE INTR-RELATED"/>
    <property type="match status" value="1"/>
</dbReference>
<name>A0AA42UEX1_AERCA</name>
<dbReference type="GO" id="GO:0015074">
    <property type="term" value="P:DNA integration"/>
    <property type="evidence" value="ECO:0007669"/>
    <property type="project" value="UniProtKB-KW"/>
</dbReference>
<feature type="domain" description="Tyr recombinase" evidence="5">
    <location>
        <begin position="202"/>
        <end position="410"/>
    </location>
</feature>
<dbReference type="CDD" id="cd01189">
    <property type="entry name" value="INT_ICEBs1_C_like"/>
    <property type="match status" value="1"/>
</dbReference>
<dbReference type="InterPro" id="IPR022000">
    <property type="entry name" value="Min27-like_integrase_DNA_bind"/>
</dbReference>
<keyword evidence="1" id="KW-0229">DNA integration</keyword>
<evidence type="ECO:0000259" key="5">
    <source>
        <dbReference type="PROSITE" id="PS51898"/>
    </source>
</evidence>
<sequence length="435" mass="50303">MADRNQELIDIVAVTPGVELHGKSLRIDFRFHGKRCRETLNMPATKANIKHASRKREAILHEIAIGVFDYAKHFPDSKNAHRFAGTTASRDISLGDLVEHYLKIKDVDIGDNARGRYRSILGMMAADLDHTRIVSTFRTEDLQQWRRYLMTEPRNRTSKPLAPRSVNYYMMVAAGLFNFAKQNGYTHQDLSSVLTKVEVIRDKPDPFDQDEFRRMQEAARHDMDAMWIQLACWTGMRTGELCSLAWEDVDLERGELQIRRNITQARNFKVPKTGHERTIVLLPPAIEALKRMRPMTAMRQSHYIKKTLRDRRQVDEKVTFVFSPDVTSKTPGLSICYTAFTLGDKWDRLIKRAGIRRRTQYHMRHTFACWMLTAGANPEWVASYLGHEDSTMVRTVYGKWIPEQDRDEADRVWGRLGASFSDLAPIQPQDFTATQ</sequence>
<keyword evidence="3" id="KW-0233">DNA recombination</keyword>
<dbReference type="InterPro" id="IPR010998">
    <property type="entry name" value="Integrase_recombinase_N"/>
</dbReference>
<dbReference type="Gene3D" id="1.10.443.10">
    <property type="entry name" value="Intergrase catalytic core"/>
    <property type="match status" value="1"/>
</dbReference>
<dbReference type="InterPro" id="IPR013762">
    <property type="entry name" value="Integrase-like_cat_sf"/>
</dbReference>
<reference evidence="7" key="1">
    <citation type="submission" date="2022-09" db="EMBL/GenBank/DDBJ databases">
        <title>Intensive care unit water sources are persistently colonized with multi-drug resistant bacteria and are the site of extensive horizontal gene transfer of antibiotic resistance genes.</title>
        <authorList>
            <person name="Diorio-Toth L."/>
        </authorList>
    </citation>
    <scope>NUCLEOTIDE SEQUENCE</scope>
    <source>
        <strain evidence="7">GD03710</strain>
    </source>
</reference>
<dbReference type="InterPro" id="IPR002104">
    <property type="entry name" value="Integrase_catalytic"/>
</dbReference>
<evidence type="ECO:0000256" key="2">
    <source>
        <dbReference type="ARBA" id="ARBA00023125"/>
    </source>
</evidence>
<dbReference type="RefSeq" id="WP_279982508.1">
    <property type="nucleotide sequence ID" value="NZ_JAOCIZ010000001.1"/>
</dbReference>
<dbReference type="Pfam" id="PF12167">
    <property type="entry name" value="Arm-DNA-bind_2"/>
    <property type="match status" value="1"/>
</dbReference>